<dbReference type="AlphaFoldDB" id="A0A9R0I5U5"/>
<dbReference type="Gene3D" id="1.20.120.1750">
    <property type="match status" value="1"/>
</dbReference>
<keyword evidence="7" id="KW-0808">Transferase</keyword>
<dbReference type="InterPro" id="IPR013083">
    <property type="entry name" value="Znf_RING/FYVE/PHD"/>
</dbReference>
<dbReference type="RefSeq" id="XP_021843224.1">
    <property type="nucleotide sequence ID" value="XM_021987532.2"/>
</dbReference>
<dbReference type="GO" id="GO:0005737">
    <property type="term" value="C:cytoplasm"/>
    <property type="evidence" value="ECO:0000318"/>
    <property type="project" value="GO_Central"/>
</dbReference>
<proteinExistence type="inferred from homology"/>
<dbReference type="OrthoDB" id="10009520at2759"/>
<dbReference type="CDD" id="cd22583">
    <property type="entry name" value="Rcat_RBR_ARI7-like"/>
    <property type="match status" value="1"/>
</dbReference>
<dbReference type="Proteomes" id="UP000813463">
    <property type="component" value="Chromosome 5"/>
</dbReference>
<keyword evidence="15" id="KW-1185">Reference proteome</keyword>
<keyword evidence="12" id="KW-0862">Zinc</keyword>
<dbReference type="InterPro" id="IPR044066">
    <property type="entry name" value="TRIAD_supradom"/>
</dbReference>
<dbReference type="GO" id="GO:0031624">
    <property type="term" value="F:ubiquitin conjugating enzyme binding"/>
    <property type="evidence" value="ECO:0000318"/>
    <property type="project" value="GO_Central"/>
</dbReference>
<accession>A0A9R0I5U5</accession>
<dbReference type="InterPro" id="IPR045840">
    <property type="entry name" value="Ariadne"/>
</dbReference>
<keyword evidence="11" id="KW-0833">Ubl conjugation pathway</keyword>
<evidence type="ECO:0000256" key="4">
    <source>
        <dbReference type="ARBA" id="ARBA00004906"/>
    </source>
</evidence>
<dbReference type="InterPro" id="IPR054694">
    <property type="entry name" value="Parkin-like_IBR"/>
</dbReference>
<dbReference type="GO" id="GO:0008270">
    <property type="term" value="F:zinc ion binding"/>
    <property type="evidence" value="ECO:0007669"/>
    <property type="project" value="UniProtKB-KW"/>
</dbReference>
<evidence type="ECO:0000256" key="10">
    <source>
        <dbReference type="ARBA" id="ARBA00022771"/>
    </source>
</evidence>
<dbReference type="PANTHER" id="PTHR11685">
    <property type="entry name" value="RBR FAMILY RING FINGER AND IBR DOMAIN-CONTAINING"/>
    <property type="match status" value="1"/>
</dbReference>
<comment type="function">
    <text evidence="3">Might act as an E3 ubiquitin-protein ligase, or as part of E3 complex, which accepts ubiquitin from specific E2 ubiquitin-conjugating enzymes and then transfers it to substrates.</text>
</comment>
<dbReference type="PROSITE" id="PS51873">
    <property type="entry name" value="TRIAD"/>
    <property type="match status" value="1"/>
</dbReference>
<dbReference type="GO" id="GO:0061630">
    <property type="term" value="F:ubiquitin protein ligase activity"/>
    <property type="evidence" value="ECO:0000318"/>
    <property type="project" value="GO_Central"/>
</dbReference>
<feature type="domain" description="RING-type" evidence="14">
    <location>
        <begin position="123"/>
        <end position="336"/>
    </location>
</feature>
<evidence type="ECO:0000256" key="6">
    <source>
        <dbReference type="ARBA" id="ARBA00012251"/>
    </source>
</evidence>
<dbReference type="GO" id="GO:0006511">
    <property type="term" value="P:ubiquitin-dependent protein catabolic process"/>
    <property type="evidence" value="ECO:0000318"/>
    <property type="project" value="GO_Central"/>
</dbReference>
<comment type="pathway">
    <text evidence="4">Protein modification; protein ubiquitination.</text>
</comment>
<reference evidence="15" key="1">
    <citation type="journal article" date="2021" name="Nat. Commun.">
        <title>Genomic analyses provide insights into spinach domestication and the genetic basis of agronomic traits.</title>
        <authorList>
            <person name="Cai X."/>
            <person name="Sun X."/>
            <person name="Xu C."/>
            <person name="Sun H."/>
            <person name="Wang X."/>
            <person name="Ge C."/>
            <person name="Zhang Z."/>
            <person name="Wang Q."/>
            <person name="Fei Z."/>
            <person name="Jiao C."/>
            <person name="Wang Q."/>
        </authorList>
    </citation>
    <scope>NUCLEOTIDE SEQUENCE [LARGE SCALE GENOMIC DNA]</scope>
    <source>
        <strain evidence="15">cv. Varoflay</strain>
    </source>
</reference>
<dbReference type="KEGG" id="soe:110783221"/>
<dbReference type="GO" id="GO:0000151">
    <property type="term" value="C:ubiquitin ligase complex"/>
    <property type="evidence" value="ECO:0000318"/>
    <property type="project" value="GO_Central"/>
</dbReference>
<dbReference type="Gene3D" id="3.30.40.10">
    <property type="entry name" value="Zinc/RING finger domain, C3HC4 (zinc finger)"/>
    <property type="match status" value="1"/>
</dbReference>
<evidence type="ECO:0000256" key="1">
    <source>
        <dbReference type="ARBA" id="ARBA00001798"/>
    </source>
</evidence>
<dbReference type="Pfam" id="PF22605">
    <property type="entry name" value="IBR_2"/>
    <property type="match status" value="1"/>
</dbReference>
<dbReference type="FunFam" id="3.30.40.10:FF:000019">
    <property type="entry name" value="RBR-type E3 ubiquitin transferase"/>
    <property type="match status" value="1"/>
</dbReference>
<evidence type="ECO:0000256" key="3">
    <source>
        <dbReference type="ARBA" id="ARBA00003976"/>
    </source>
</evidence>
<dbReference type="SMART" id="SM00647">
    <property type="entry name" value="IBR"/>
    <property type="match status" value="2"/>
</dbReference>
<dbReference type="Pfam" id="PF19422">
    <property type="entry name" value="Ariadne"/>
    <property type="match status" value="1"/>
</dbReference>
<dbReference type="GO" id="GO:0016567">
    <property type="term" value="P:protein ubiquitination"/>
    <property type="evidence" value="ECO:0007669"/>
    <property type="project" value="InterPro"/>
</dbReference>
<evidence type="ECO:0000256" key="13">
    <source>
        <dbReference type="SAM" id="MobiDB-lite"/>
    </source>
</evidence>
<keyword evidence="8" id="KW-0479">Metal-binding</keyword>
<evidence type="ECO:0000256" key="11">
    <source>
        <dbReference type="ARBA" id="ARBA00022786"/>
    </source>
</evidence>
<dbReference type="InterPro" id="IPR031127">
    <property type="entry name" value="E3_UB_ligase_RBR"/>
</dbReference>
<evidence type="ECO:0000313" key="15">
    <source>
        <dbReference type="Proteomes" id="UP000813463"/>
    </source>
</evidence>
<organism evidence="15 16">
    <name type="scientific">Spinacia oleracea</name>
    <name type="common">Spinach</name>
    <dbReference type="NCBI Taxonomy" id="3562"/>
    <lineage>
        <taxon>Eukaryota</taxon>
        <taxon>Viridiplantae</taxon>
        <taxon>Streptophyta</taxon>
        <taxon>Embryophyta</taxon>
        <taxon>Tracheophyta</taxon>
        <taxon>Spermatophyta</taxon>
        <taxon>Magnoliopsida</taxon>
        <taxon>eudicotyledons</taxon>
        <taxon>Gunneridae</taxon>
        <taxon>Pentapetalae</taxon>
        <taxon>Caryophyllales</taxon>
        <taxon>Chenopodiaceae</taxon>
        <taxon>Chenopodioideae</taxon>
        <taxon>Anserineae</taxon>
        <taxon>Spinacia</taxon>
    </lineage>
</organism>
<evidence type="ECO:0000256" key="12">
    <source>
        <dbReference type="ARBA" id="ARBA00022833"/>
    </source>
</evidence>
<protein>
    <recommendedName>
        <fullName evidence="6">RBR-type E3 ubiquitin transferase</fullName>
        <ecNumber evidence="6">2.3.2.31</ecNumber>
    </recommendedName>
</protein>
<dbReference type="InterPro" id="IPR048962">
    <property type="entry name" value="ARIH1-like_UBL"/>
</dbReference>
<dbReference type="CDD" id="cd20346">
    <property type="entry name" value="BRcat_RBR_ANKIB1"/>
    <property type="match status" value="1"/>
</dbReference>
<comment type="cofactor">
    <cofactor evidence="2">
        <name>Zn(2+)</name>
        <dbReference type="ChEBI" id="CHEBI:29105"/>
    </cofactor>
</comment>
<evidence type="ECO:0000313" key="16">
    <source>
        <dbReference type="RefSeq" id="XP_021843224.1"/>
    </source>
</evidence>
<dbReference type="Pfam" id="PF01485">
    <property type="entry name" value="IBR"/>
    <property type="match status" value="1"/>
</dbReference>
<feature type="compositionally biased region" description="Acidic residues" evidence="13">
    <location>
        <begin position="1"/>
        <end position="36"/>
    </location>
</feature>
<gene>
    <name evidence="16" type="primary">LOC110783221</name>
</gene>
<dbReference type="Pfam" id="PF21235">
    <property type="entry name" value="UBA_ARI1"/>
    <property type="match status" value="1"/>
</dbReference>
<evidence type="ECO:0000256" key="8">
    <source>
        <dbReference type="ARBA" id="ARBA00022723"/>
    </source>
</evidence>
<reference evidence="16" key="2">
    <citation type="submission" date="2025-08" db="UniProtKB">
        <authorList>
            <consortium name="RefSeq"/>
        </authorList>
    </citation>
    <scope>IDENTIFICATION</scope>
    <source>
        <tissue evidence="16">Leaf</tissue>
    </source>
</reference>
<dbReference type="InterPro" id="IPR002867">
    <property type="entry name" value="IBR_dom"/>
</dbReference>
<dbReference type="EC" id="2.3.2.31" evidence="6"/>
<sequence length="505" mass="58630">MDSDDNLDYYDSDYENQYSDDSDDTANLYDDEEDDSAVNPDDNSKSVKTFTVLQEDDINKRQEDQISHASLILSIPEVSASKLLYYYKWNVSQLHDEWFADEEKVRTAVGLPSDAVSISGTDELITCGICFDPFPIEEFHQMVCGHWYCKLCWKVYITTSITDGPGCLLLRCPEPSCKVAVCRDMVEELVAEEEWGKYRRYYLRSYVEESKKIKWCPMPGCENAIELELGNDLFDVACLCSGTFCWNCGQDAHRPVHCDTVAKWVSKNSSEAENTNWILAHSKPCPKCKRSIEKNHGCMHMTCTPPCNFQFCWLCQGDWREHNEKTGGFYSCNKYEVAKSKGLLDEVEKVREMAENSLNRYTHYYERWVANHKSRDKAIADLNALETGILQNLRDKTLESEGQLKFIKEAWEQIIECRRVLKWTYAYGYYIPEDEQVKKQLFEYIQGEAEAQLEKLHNQAEKELNNFLEKDEADFGVFRQKLVGLTAVSHSYFTKLVAFFETQKW</sequence>
<dbReference type="FunFam" id="1.20.120.1750:FF:000005">
    <property type="entry name" value="RBR-type E3 ubiquitin transferase"/>
    <property type="match status" value="1"/>
</dbReference>
<dbReference type="SUPFAM" id="SSF57850">
    <property type="entry name" value="RING/U-box"/>
    <property type="match status" value="3"/>
</dbReference>
<keyword evidence="10" id="KW-0863">Zinc-finger</keyword>
<evidence type="ECO:0000256" key="2">
    <source>
        <dbReference type="ARBA" id="ARBA00001947"/>
    </source>
</evidence>
<evidence type="ECO:0000256" key="9">
    <source>
        <dbReference type="ARBA" id="ARBA00022737"/>
    </source>
</evidence>
<keyword evidence="9" id="KW-0677">Repeat</keyword>
<feature type="region of interest" description="Disordered" evidence="13">
    <location>
        <begin position="1"/>
        <end position="45"/>
    </location>
</feature>
<evidence type="ECO:0000256" key="5">
    <source>
        <dbReference type="ARBA" id="ARBA00005884"/>
    </source>
</evidence>
<dbReference type="GeneID" id="110783221"/>
<comment type="similarity">
    <text evidence="5">Belongs to the RBR family. Ariadne subfamily.</text>
</comment>
<name>A0A9R0I5U5_SPIOL</name>
<comment type="catalytic activity">
    <reaction evidence="1">
        <text>[E2 ubiquitin-conjugating enzyme]-S-ubiquitinyl-L-cysteine + [acceptor protein]-L-lysine = [E2 ubiquitin-conjugating enzyme]-L-cysteine + [acceptor protein]-N(6)-ubiquitinyl-L-lysine.</text>
        <dbReference type="EC" id="2.3.2.31"/>
    </reaction>
</comment>
<evidence type="ECO:0000256" key="7">
    <source>
        <dbReference type="ARBA" id="ARBA00022679"/>
    </source>
</evidence>
<evidence type="ECO:0000259" key="14">
    <source>
        <dbReference type="PROSITE" id="PS51873"/>
    </source>
</evidence>